<evidence type="ECO:0000256" key="8">
    <source>
        <dbReference type="SAM" id="MobiDB-lite"/>
    </source>
</evidence>
<protein>
    <submittedName>
        <fullName evidence="10">TolC family protein</fullName>
    </submittedName>
</protein>
<keyword evidence="7" id="KW-0998">Cell outer membrane</keyword>
<proteinExistence type="inferred from homology"/>
<feature type="chain" id="PRO_5030663441" evidence="9">
    <location>
        <begin position="21"/>
        <end position="477"/>
    </location>
</feature>
<evidence type="ECO:0000256" key="1">
    <source>
        <dbReference type="ARBA" id="ARBA00004442"/>
    </source>
</evidence>
<dbReference type="EMBL" id="JAAAPK010000013">
    <property type="protein sequence ID" value="NBC45246.1"/>
    <property type="molecule type" value="Genomic_DNA"/>
</dbReference>
<evidence type="ECO:0000256" key="3">
    <source>
        <dbReference type="ARBA" id="ARBA00022448"/>
    </source>
</evidence>
<sequence>MATPSALLVLLLAAAQQAPSASPAPQQPTPDASAAASAPAPVPFQPKVDDPMLTPVPAAPEQVKTWDDALTRVRQRSTDLRNAEAGVSRAQGRWRQSLGLLLPNARATAGVGVDVLHPDVPSAAGGGFVGGSNTGTGVAGPSAPLGTVSASLTQSIIDVGAWRGLSSAKASESASVASLQDVQRRLTQGLAQVLVATVAAERAAEVNRVGLRQALERQAITQRSFELGAGTQLDVVRVSQDVAVARQALVAGDEQLRRTRESLGLSLGEDHGVGVNPEFNLGGLVEQTRQDCAPLQDLANRPDLVAQRANVDAARESRRQASAGYLPTLGLSSTLVGFTTDPGFGRFGTWNVSAVLSMPLWEGGQREGLVRERAGIEEQAAQSLEANRRNVGVEVSRARRGVEVAEALLKTAAESVELADRTDRLTRRAFEVGRGGSLELVQSGAALRQAQLALVLREFELVQARLDAFLTEARCDW</sequence>
<comment type="subcellular location">
    <subcellularLocation>
        <location evidence="1">Cell outer membrane</location>
    </subcellularLocation>
</comment>
<keyword evidence="6" id="KW-0472">Membrane</keyword>
<keyword evidence="4" id="KW-1134">Transmembrane beta strand</keyword>
<organism evidence="10 11">
    <name type="scientific">Corallococcus exiguus</name>
    <dbReference type="NCBI Taxonomy" id="83462"/>
    <lineage>
        <taxon>Bacteria</taxon>
        <taxon>Pseudomonadati</taxon>
        <taxon>Myxococcota</taxon>
        <taxon>Myxococcia</taxon>
        <taxon>Myxococcales</taxon>
        <taxon>Cystobacterineae</taxon>
        <taxon>Myxococcaceae</taxon>
        <taxon>Corallococcus</taxon>
    </lineage>
</organism>
<comment type="caution">
    <text evidence="10">The sequence shown here is derived from an EMBL/GenBank/DDBJ whole genome shotgun (WGS) entry which is preliminary data.</text>
</comment>
<dbReference type="AlphaFoldDB" id="A0A7X4YGZ0"/>
<keyword evidence="9" id="KW-0732">Signal</keyword>
<dbReference type="InterPro" id="IPR051906">
    <property type="entry name" value="TolC-like"/>
</dbReference>
<reference evidence="10 11" key="1">
    <citation type="submission" date="2020-01" db="EMBL/GenBank/DDBJ databases">
        <title>The draft genome sequence of Corallococcus exiguus DSM 14696.</title>
        <authorList>
            <person name="Zhang X."/>
            <person name="Zhu H."/>
        </authorList>
    </citation>
    <scope>NUCLEOTIDE SEQUENCE [LARGE SCALE GENOMIC DNA]</scope>
    <source>
        <strain evidence="10 11">DSM 14696</strain>
    </source>
</reference>
<dbReference type="Pfam" id="PF02321">
    <property type="entry name" value="OEP"/>
    <property type="match status" value="2"/>
</dbReference>
<evidence type="ECO:0000256" key="6">
    <source>
        <dbReference type="ARBA" id="ARBA00023136"/>
    </source>
</evidence>
<dbReference type="InterPro" id="IPR003423">
    <property type="entry name" value="OMP_efflux"/>
</dbReference>
<evidence type="ECO:0000256" key="7">
    <source>
        <dbReference type="ARBA" id="ARBA00023237"/>
    </source>
</evidence>
<dbReference type="PANTHER" id="PTHR30026:SF20">
    <property type="entry name" value="OUTER MEMBRANE PROTEIN TOLC"/>
    <property type="match status" value="1"/>
</dbReference>
<dbReference type="GO" id="GO:0009279">
    <property type="term" value="C:cell outer membrane"/>
    <property type="evidence" value="ECO:0007669"/>
    <property type="project" value="UniProtKB-SubCell"/>
</dbReference>
<evidence type="ECO:0000313" key="11">
    <source>
        <dbReference type="Proteomes" id="UP000537825"/>
    </source>
</evidence>
<dbReference type="RefSeq" id="WP_161663266.1">
    <property type="nucleotide sequence ID" value="NZ_CBCSLE010000260.1"/>
</dbReference>
<gene>
    <name evidence="10" type="ORF">GTZ93_36150</name>
</gene>
<keyword evidence="3" id="KW-0813">Transport</keyword>
<dbReference type="GO" id="GO:0015288">
    <property type="term" value="F:porin activity"/>
    <property type="evidence" value="ECO:0007669"/>
    <property type="project" value="TreeGrafter"/>
</dbReference>
<dbReference type="Gene3D" id="1.20.1600.10">
    <property type="entry name" value="Outer membrane efflux proteins (OEP)"/>
    <property type="match status" value="1"/>
</dbReference>
<dbReference type="Proteomes" id="UP000537825">
    <property type="component" value="Unassembled WGS sequence"/>
</dbReference>
<keyword evidence="11" id="KW-1185">Reference proteome</keyword>
<evidence type="ECO:0000256" key="2">
    <source>
        <dbReference type="ARBA" id="ARBA00007613"/>
    </source>
</evidence>
<accession>A0A7X4YGZ0</accession>
<dbReference type="GO" id="GO:1990281">
    <property type="term" value="C:efflux pump complex"/>
    <property type="evidence" value="ECO:0007669"/>
    <property type="project" value="TreeGrafter"/>
</dbReference>
<evidence type="ECO:0000256" key="4">
    <source>
        <dbReference type="ARBA" id="ARBA00022452"/>
    </source>
</evidence>
<evidence type="ECO:0000313" key="10">
    <source>
        <dbReference type="EMBL" id="NBC45246.1"/>
    </source>
</evidence>
<dbReference type="PANTHER" id="PTHR30026">
    <property type="entry name" value="OUTER MEMBRANE PROTEIN TOLC"/>
    <property type="match status" value="1"/>
</dbReference>
<feature type="signal peptide" evidence="9">
    <location>
        <begin position="1"/>
        <end position="20"/>
    </location>
</feature>
<feature type="compositionally biased region" description="Low complexity" evidence="8">
    <location>
        <begin position="17"/>
        <end position="39"/>
    </location>
</feature>
<evidence type="ECO:0000256" key="9">
    <source>
        <dbReference type="SAM" id="SignalP"/>
    </source>
</evidence>
<dbReference type="SUPFAM" id="SSF56954">
    <property type="entry name" value="Outer membrane efflux proteins (OEP)"/>
    <property type="match status" value="1"/>
</dbReference>
<evidence type="ECO:0000256" key="5">
    <source>
        <dbReference type="ARBA" id="ARBA00022692"/>
    </source>
</evidence>
<comment type="similarity">
    <text evidence="2">Belongs to the outer membrane factor (OMF) (TC 1.B.17) family.</text>
</comment>
<name>A0A7X4YGZ0_9BACT</name>
<keyword evidence="5" id="KW-0812">Transmembrane</keyword>
<feature type="region of interest" description="Disordered" evidence="8">
    <location>
        <begin position="17"/>
        <end position="65"/>
    </location>
</feature>
<dbReference type="GO" id="GO:0015562">
    <property type="term" value="F:efflux transmembrane transporter activity"/>
    <property type="evidence" value="ECO:0007669"/>
    <property type="project" value="InterPro"/>
</dbReference>